<organism evidence="1">
    <name type="scientific">viral metagenome</name>
    <dbReference type="NCBI Taxonomy" id="1070528"/>
    <lineage>
        <taxon>unclassified sequences</taxon>
        <taxon>metagenomes</taxon>
        <taxon>organismal metagenomes</taxon>
    </lineage>
</organism>
<accession>A0A6C0EF30</accession>
<proteinExistence type="predicted"/>
<name>A0A6C0EF30_9ZZZZ</name>
<sequence>MFIIIIVQLFEIKNQFYFSLYRMVCINIKIECVCKETNNNKQITNN</sequence>
<dbReference type="AlphaFoldDB" id="A0A6C0EF30"/>
<evidence type="ECO:0000313" key="1">
    <source>
        <dbReference type="EMBL" id="QHT27528.1"/>
    </source>
</evidence>
<dbReference type="EMBL" id="MN739823">
    <property type="protein sequence ID" value="QHT27528.1"/>
    <property type="molecule type" value="Genomic_DNA"/>
</dbReference>
<protein>
    <submittedName>
        <fullName evidence="1">Uncharacterized protein</fullName>
    </submittedName>
</protein>
<reference evidence="1" key="1">
    <citation type="journal article" date="2020" name="Nature">
        <title>Giant virus diversity and host interactions through global metagenomics.</title>
        <authorList>
            <person name="Schulz F."/>
            <person name="Roux S."/>
            <person name="Paez-Espino D."/>
            <person name="Jungbluth S."/>
            <person name="Walsh D.A."/>
            <person name="Denef V.J."/>
            <person name="McMahon K.D."/>
            <person name="Konstantinidis K.T."/>
            <person name="Eloe-Fadrosh E.A."/>
            <person name="Kyrpides N.C."/>
            <person name="Woyke T."/>
        </authorList>
    </citation>
    <scope>NUCLEOTIDE SEQUENCE</scope>
    <source>
        <strain evidence="1">GVMAG-M-3300023179-33</strain>
    </source>
</reference>